<dbReference type="InterPro" id="IPR020843">
    <property type="entry name" value="ER"/>
</dbReference>
<keyword evidence="3" id="KW-0472">Membrane</keyword>
<dbReference type="Gene3D" id="3.90.180.10">
    <property type="entry name" value="Medium-chain alcohol dehydrogenases, catalytic domain"/>
    <property type="match status" value="1"/>
</dbReference>
<keyword evidence="3" id="KW-1133">Transmembrane helix</keyword>
<dbReference type="SUPFAM" id="SSF50129">
    <property type="entry name" value="GroES-like"/>
    <property type="match status" value="1"/>
</dbReference>
<feature type="transmembrane region" description="Helical" evidence="3">
    <location>
        <begin position="62"/>
        <end position="85"/>
    </location>
</feature>
<dbReference type="InterPro" id="IPR036291">
    <property type="entry name" value="NAD(P)-bd_dom_sf"/>
</dbReference>
<evidence type="ECO:0000256" key="2">
    <source>
        <dbReference type="SAM" id="Coils"/>
    </source>
</evidence>
<dbReference type="PANTHER" id="PTHR44154">
    <property type="entry name" value="QUINONE OXIDOREDUCTASE"/>
    <property type="match status" value="1"/>
</dbReference>
<evidence type="ECO:0000313" key="6">
    <source>
        <dbReference type="RefSeq" id="XP_036356064.1"/>
    </source>
</evidence>
<accession>A0A7E6EL98</accession>
<evidence type="ECO:0000256" key="1">
    <source>
        <dbReference type="ARBA" id="ARBA00022857"/>
    </source>
</evidence>
<dbReference type="PANTHER" id="PTHR44154:SF1">
    <property type="entry name" value="QUINONE OXIDOREDUCTASE"/>
    <property type="match status" value="1"/>
</dbReference>
<dbReference type="AlphaFoldDB" id="A0A7E6EL98"/>
<dbReference type="KEGG" id="osn:118761969"/>
<dbReference type="Proteomes" id="UP000515154">
    <property type="component" value="Unplaced"/>
</dbReference>
<reference evidence="6" key="1">
    <citation type="submission" date="2025-08" db="UniProtKB">
        <authorList>
            <consortium name="RefSeq"/>
        </authorList>
    </citation>
    <scope>IDENTIFICATION</scope>
</reference>
<dbReference type="InterPro" id="IPR011032">
    <property type="entry name" value="GroES-like_sf"/>
</dbReference>
<dbReference type="RefSeq" id="XP_036356064.1">
    <property type="nucleotide sequence ID" value="XM_036500171.1"/>
</dbReference>
<evidence type="ECO:0000313" key="5">
    <source>
        <dbReference type="Proteomes" id="UP000515154"/>
    </source>
</evidence>
<dbReference type="InterPro" id="IPR051603">
    <property type="entry name" value="Zinc-ADH_QOR/CCCR"/>
</dbReference>
<organism evidence="5 6">
    <name type="scientific">Octopus sinensis</name>
    <name type="common">East Asian common octopus</name>
    <dbReference type="NCBI Taxonomy" id="2607531"/>
    <lineage>
        <taxon>Eukaryota</taxon>
        <taxon>Metazoa</taxon>
        <taxon>Spiralia</taxon>
        <taxon>Lophotrochozoa</taxon>
        <taxon>Mollusca</taxon>
        <taxon>Cephalopoda</taxon>
        <taxon>Coleoidea</taxon>
        <taxon>Octopodiformes</taxon>
        <taxon>Octopoda</taxon>
        <taxon>Incirrata</taxon>
        <taxon>Octopodidae</taxon>
        <taxon>Octopus</taxon>
    </lineage>
</organism>
<dbReference type="Gene3D" id="3.40.50.720">
    <property type="entry name" value="NAD(P)-binding Rossmann-like Domain"/>
    <property type="match status" value="1"/>
</dbReference>
<proteinExistence type="predicted"/>
<feature type="domain" description="Enoyl reductase (ER)" evidence="4">
    <location>
        <begin position="114"/>
        <end position="291"/>
    </location>
</feature>
<keyword evidence="1" id="KW-0521">NADP</keyword>
<keyword evidence="2" id="KW-0175">Coiled coil</keyword>
<keyword evidence="5" id="KW-1185">Reference proteome</keyword>
<protein>
    <submittedName>
        <fullName evidence="6">Zeta-crystallin-like</fullName>
    </submittedName>
</protein>
<keyword evidence="3" id="KW-0812">Transmembrane</keyword>
<evidence type="ECO:0000259" key="4">
    <source>
        <dbReference type="SMART" id="SM00829"/>
    </source>
</evidence>
<dbReference type="GO" id="GO:0070402">
    <property type="term" value="F:NADPH binding"/>
    <property type="evidence" value="ECO:0007669"/>
    <property type="project" value="TreeGrafter"/>
</dbReference>
<dbReference type="SUPFAM" id="SSF51735">
    <property type="entry name" value="NAD(P)-binding Rossmann-fold domains"/>
    <property type="match status" value="1"/>
</dbReference>
<evidence type="ECO:0000256" key="3">
    <source>
        <dbReference type="SAM" id="Phobius"/>
    </source>
</evidence>
<dbReference type="GO" id="GO:0003960">
    <property type="term" value="F:quinone reductase (NADPH) activity"/>
    <property type="evidence" value="ECO:0007669"/>
    <property type="project" value="TreeGrafter"/>
</dbReference>
<dbReference type="GO" id="GO:0003730">
    <property type="term" value="F:mRNA 3'-UTR binding"/>
    <property type="evidence" value="ECO:0007669"/>
    <property type="project" value="TreeGrafter"/>
</dbReference>
<gene>
    <name evidence="6" type="primary">LOC118761969</name>
</gene>
<dbReference type="InterPro" id="IPR013154">
    <property type="entry name" value="ADH-like_N"/>
</dbReference>
<sequence>MLLSETELHVRVDSKESITFSTNAGTPKRDTLSPVLFIVYLEVVLRDLREQIECLKDNLMGLIYAGIIWIGLLGLISLMSSFTSFKSHRYLGVRLYVNSIDQVMQSCIVSKPSGNIEIVTRPIPEISPDQVLVQVKAAGVNPVDTYIRSGVFFPNQPYPYTPGIDGAGIITKVGANCKNQNINDRVYIFKATSPYGTYSEYCVAESSCVMPLHPNLTFEQGAALGIPYYSAHRALFFWLVGIAACEIALAAGMEVYGTAGTNAGRTMLLKLGVRKVYNHKENDYIQTIIVF</sequence>
<dbReference type="GO" id="GO:0005829">
    <property type="term" value="C:cytosol"/>
    <property type="evidence" value="ECO:0007669"/>
    <property type="project" value="TreeGrafter"/>
</dbReference>
<dbReference type="SMART" id="SM00829">
    <property type="entry name" value="PKS_ER"/>
    <property type="match status" value="1"/>
</dbReference>
<dbReference type="Pfam" id="PF08240">
    <property type="entry name" value="ADH_N"/>
    <property type="match status" value="1"/>
</dbReference>
<feature type="coiled-coil region" evidence="2">
    <location>
        <begin position="38"/>
        <end position="65"/>
    </location>
</feature>
<name>A0A7E6EL98_9MOLL</name>